<dbReference type="PANTHER" id="PTHR11575:SF24">
    <property type="entry name" value="5'-NUCLEOTIDASE"/>
    <property type="match status" value="1"/>
</dbReference>
<feature type="non-terminal residue" evidence="2">
    <location>
        <position position="373"/>
    </location>
</feature>
<feature type="domain" description="5'-Nucleotidase C-terminal" evidence="1">
    <location>
        <begin position="229"/>
        <end position="358"/>
    </location>
</feature>
<dbReference type="InterPro" id="IPR006179">
    <property type="entry name" value="5_nucleotidase/apyrase"/>
</dbReference>
<comment type="caution">
    <text evidence="2">The sequence shown here is derived from an EMBL/GenBank/DDBJ whole genome shotgun (WGS) entry which is preliminary data.</text>
</comment>
<dbReference type="Pfam" id="PF02872">
    <property type="entry name" value="5_nucleotid_C"/>
    <property type="match status" value="1"/>
</dbReference>
<dbReference type="GO" id="GO:0016787">
    <property type="term" value="F:hydrolase activity"/>
    <property type="evidence" value="ECO:0007669"/>
    <property type="project" value="InterPro"/>
</dbReference>
<dbReference type="Gene3D" id="3.60.21.10">
    <property type="match status" value="1"/>
</dbReference>
<dbReference type="InterPro" id="IPR029052">
    <property type="entry name" value="Metallo-depent_PP-like"/>
</dbReference>
<dbReference type="SUPFAM" id="SSF56300">
    <property type="entry name" value="Metallo-dependent phosphatases"/>
    <property type="match status" value="1"/>
</dbReference>
<proteinExistence type="predicted"/>
<sequence>FGLDTLRGVTAHACFPFLAANVRASSGGQWDGVAPYAIFNLDGVRVAVLGLTTIQTVTLNWPGHIEDIRVEDPISTAARLVPQLRKEADVVIALTHQGLIPDTVLAAGVSGIDFIVGGHSNTSVDRWLWVGDTLVAQAGSYGRALGRIDFIVRKGESGSRVVSVNGKNRAWNDLPRPPLGKRYPTGPLVVIDESVPRDPCILAAYRPYRVRMHDRLSRVVGRAGDAVRIGNPRSAQSPAGNLVADAIRWFARSDVALVDTGSVARGIPAGPITVGTLFNMINGYTRQNIVTLEMTGADLTRSLADWLGGTDKLRAHVSGASFRFTRNGDMAEISDFKVKGEPLDPRRSYTLAAQAYVIMDLIKSAPNAIVVAD</sequence>
<dbReference type="PRINTS" id="PR01607">
    <property type="entry name" value="APYRASEFAMLY"/>
</dbReference>
<feature type="non-terminal residue" evidence="2">
    <location>
        <position position="1"/>
    </location>
</feature>
<gene>
    <name evidence="2" type="ORF">S01H1_15897</name>
</gene>
<dbReference type="Gene3D" id="3.90.780.10">
    <property type="entry name" value="5'-Nucleotidase, C-terminal domain"/>
    <property type="match status" value="1"/>
</dbReference>
<dbReference type="AlphaFoldDB" id="X0S7X6"/>
<dbReference type="SUPFAM" id="SSF55816">
    <property type="entry name" value="5'-nucleotidase (syn. UDP-sugar hydrolase), C-terminal domain"/>
    <property type="match status" value="1"/>
</dbReference>
<dbReference type="GO" id="GO:0009166">
    <property type="term" value="P:nucleotide catabolic process"/>
    <property type="evidence" value="ECO:0007669"/>
    <property type="project" value="InterPro"/>
</dbReference>
<dbReference type="InterPro" id="IPR008334">
    <property type="entry name" value="5'-Nucleotdase_C"/>
</dbReference>
<dbReference type="PANTHER" id="PTHR11575">
    <property type="entry name" value="5'-NUCLEOTIDASE-RELATED"/>
    <property type="match status" value="1"/>
</dbReference>
<reference evidence="2" key="1">
    <citation type="journal article" date="2014" name="Front. Microbiol.">
        <title>High frequency of phylogenetically diverse reductive dehalogenase-homologous genes in deep subseafloor sedimentary metagenomes.</title>
        <authorList>
            <person name="Kawai M."/>
            <person name="Futagami T."/>
            <person name="Toyoda A."/>
            <person name="Takaki Y."/>
            <person name="Nishi S."/>
            <person name="Hori S."/>
            <person name="Arai W."/>
            <person name="Tsubouchi T."/>
            <person name="Morono Y."/>
            <person name="Uchiyama I."/>
            <person name="Ito T."/>
            <person name="Fujiyama A."/>
            <person name="Inagaki F."/>
            <person name="Takami H."/>
        </authorList>
    </citation>
    <scope>NUCLEOTIDE SEQUENCE</scope>
    <source>
        <strain evidence="2">Expedition CK06-06</strain>
    </source>
</reference>
<evidence type="ECO:0000313" key="2">
    <source>
        <dbReference type="EMBL" id="GAF77148.1"/>
    </source>
</evidence>
<evidence type="ECO:0000259" key="1">
    <source>
        <dbReference type="Pfam" id="PF02872"/>
    </source>
</evidence>
<name>X0S7X6_9ZZZZ</name>
<dbReference type="InterPro" id="IPR036907">
    <property type="entry name" value="5'-Nucleotdase_C_sf"/>
</dbReference>
<protein>
    <recommendedName>
        <fullName evidence="1">5'-Nucleotidase C-terminal domain-containing protein</fullName>
    </recommendedName>
</protein>
<dbReference type="EMBL" id="BARS01008325">
    <property type="protein sequence ID" value="GAF77148.1"/>
    <property type="molecule type" value="Genomic_DNA"/>
</dbReference>
<organism evidence="2">
    <name type="scientific">marine sediment metagenome</name>
    <dbReference type="NCBI Taxonomy" id="412755"/>
    <lineage>
        <taxon>unclassified sequences</taxon>
        <taxon>metagenomes</taxon>
        <taxon>ecological metagenomes</taxon>
    </lineage>
</organism>
<accession>X0S7X6</accession>